<dbReference type="PANTHER" id="PTHR21435">
    <property type="entry name" value="MITOCHONDRIAL IMPORT INNER MEMBRANE TRANSLOCASE SUBUNIT TIM29"/>
    <property type="match status" value="1"/>
</dbReference>
<dbReference type="InterPro" id="IPR019322">
    <property type="entry name" value="TIMM29"/>
</dbReference>
<dbReference type="FunCoup" id="A0A6I8P8E4">
    <property type="interactions" value="1400"/>
</dbReference>
<dbReference type="Bgee" id="ENSOANG00000036642">
    <property type="expression patterns" value="Expressed in heart and 8 other cell types or tissues"/>
</dbReference>
<dbReference type="GO" id="GO:0045039">
    <property type="term" value="P:protein insertion into mitochondrial inner membrane"/>
    <property type="evidence" value="ECO:0000318"/>
    <property type="project" value="GO_Central"/>
</dbReference>
<dbReference type="Pfam" id="PF10171">
    <property type="entry name" value="Tim29"/>
    <property type="match status" value="1"/>
</dbReference>
<dbReference type="AlphaFoldDB" id="A0A6I8P8E4"/>
<organism evidence="1 2">
    <name type="scientific">Ornithorhynchus anatinus</name>
    <name type="common">Duckbill platypus</name>
    <dbReference type="NCBI Taxonomy" id="9258"/>
    <lineage>
        <taxon>Eukaryota</taxon>
        <taxon>Metazoa</taxon>
        <taxon>Chordata</taxon>
        <taxon>Craniata</taxon>
        <taxon>Vertebrata</taxon>
        <taxon>Euteleostomi</taxon>
        <taxon>Mammalia</taxon>
        <taxon>Monotremata</taxon>
        <taxon>Ornithorhynchidae</taxon>
        <taxon>Ornithorhynchus</taxon>
    </lineage>
</organism>
<dbReference type="InParanoid" id="A0A6I8P8E4"/>
<evidence type="ECO:0000313" key="2">
    <source>
        <dbReference type="Proteomes" id="UP000002279"/>
    </source>
</evidence>
<reference evidence="1" key="2">
    <citation type="submission" date="2025-08" db="UniProtKB">
        <authorList>
            <consortium name="Ensembl"/>
        </authorList>
    </citation>
    <scope>IDENTIFICATION</scope>
    <source>
        <strain evidence="1">Glennie</strain>
    </source>
</reference>
<accession>A0A6I8P8E4</accession>
<keyword evidence="2" id="KW-1185">Reference proteome</keyword>
<protein>
    <submittedName>
        <fullName evidence="1">Translocase of inner mitochondrial membrane 29</fullName>
    </submittedName>
</protein>
<evidence type="ECO:0000313" key="1">
    <source>
        <dbReference type="Ensembl" id="ENSOANP00000050487.1"/>
    </source>
</evidence>
<proteinExistence type="predicted"/>
<dbReference type="GO" id="GO:0005758">
    <property type="term" value="C:mitochondrial intermembrane space"/>
    <property type="evidence" value="ECO:0007669"/>
    <property type="project" value="Ensembl"/>
</dbReference>
<dbReference type="GeneTree" id="ENSGT00390000018541"/>
<dbReference type="GO" id="GO:0140318">
    <property type="term" value="F:protein transporter activity"/>
    <property type="evidence" value="ECO:0007669"/>
    <property type="project" value="Ensembl"/>
</dbReference>
<gene>
    <name evidence="1" type="primary">TIMM29</name>
</gene>
<sequence>MAATVLWRRASSGGAATGVGKAEPAAGRSLWERLRGSRVAPLSPLPGAWCRALLLDYAEACRDAAKAARERPGRAGLYASLVGGAALCYRRAPTESSFEVALLDASASLLVLAPRTRNRTAEDHVQRLLWLRNRGQWRYLNLVFCSLVYEAPFAPEARLYRAQCEHLAPGWTEFPGRVLDVGFLGRWWTLDAKMKDFDINEEEFRHLPARLREMGPRQLRAEANERLYDERYEPVILTDDQVNQALWEDRLTVQRGRWTGGGGR</sequence>
<dbReference type="OMA" id="WRLKWKM"/>
<dbReference type="PANTHER" id="PTHR21435:SF1">
    <property type="entry name" value="MITOCHONDRIAL IMPORT INNER MEMBRANE TRANSLOCASE SUBUNIT TIM29"/>
    <property type="match status" value="1"/>
</dbReference>
<dbReference type="Proteomes" id="UP000002279">
    <property type="component" value="Chromosome X2"/>
</dbReference>
<reference evidence="1 2" key="1">
    <citation type="journal article" date="2008" name="Nature">
        <title>Genome analysis of the platypus reveals unique signatures of evolution.</title>
        <authorList>
            <person name="Warren W.C."/>
            <person name="Hillier L.W."/>
            <person name="Marshall Graves J.A."/>
            <person name="Birney E."/>
            <person name="Ponting C.P."/>
            <person name="Grutzner F."/>
            <person name="Belov K."/>
            <person name="Miller W."/>
            <person name="Clarke L."/>
            <person name="Chinwalla A.T."/>
            <person name="Yang S.P."/>
            <person name="Heger A."/>
            <person name="Locke D.P."/>
            <person name="Miethke P."/>
            <person name="Waters P.D."/>
            <person name="Veyrunes F."/>
            <person name="Fulton L."/>
            <person name="Fulton B."/>
            <person name="Graves T."/>
            <person name="Wallis J."/>
            <person name="Puente X.S."/>
            <person name="Lopez-Otin C."/>
            <person name="Ordonez G.R."/>
            <person name="Eichler E.E."/>
            <person name="Chen L."/>
            <person name="Cheng Z."/>
            <person name="Deakin J.E."/>
            <person name="Alsop A."/>
            <person name="Thompson K."/>
            <person name="Kirby P."/>
            <person name="Papenfuss A.T."/>
            <person name="Wakefield M.J."/>
            <person name="Olender T."/>
            <person name="Lancet D."/>
            <person name="Huttley G.A."/>
            <person name="Smit A.F."/>
            <person name="Pask A."/>
            <person name="Temple-Smith P."/>
            <person name="Batzer M.A."/>
            <person name="Walker J.A."/>
            <person name="Konkel M.K."/>
            <person name="Harris R.S."/>
            <person name="Whittington C.M."/>
            <person name="Wong E.S."/>
            <person name="Gemmell N.J."/>
            <person name="Buschiazzo E."/>
            <person name="Vargas Jentzsch I.M."/>
            <person name="Merkel A."/>
            <person name="Schmitz J."/>
            <person name="Zemann A."/>
            <person name="Churakov G."/>
            <person name="Kriegs J.O."/>
            <person name="Brosius J."/>
            <person name="Murchison E.P."/>
            <person name="Sachidanandam R."/>
            <person name="Smith C."/>
            <person name="Hannon G.J."/>
            <person name="Tsend-Ayush E."/>
            <person name="McMillan D."/>
            <person name="Attenborough R."/>
            <person name="Rens W."/>
            <person name="Ferguson-Smith M."/>
            <person name="Lefevre C.M."/>
            <person name="Sharp J.A."/>
            <person name="Nicholas K.R."/>
            <person name="Ray D.A."/>
            <person name="Kube M."/>
            <person name="Reinhardt R."/>
            <person name="Pringle T.H."/>
            <person name="Taylor J."/>
            <person name="Jones R.C."/>
            <person name="Nixon B."/>
            <person name="Dacheux J.L."/>
            <person name="Niwa H."/>
            <person name="Sekita Y."/>
            <person name="Huang X."/>
            <person name="Stark A."/>
            <person name="Kheradpour P."/>
            <person name="Kellis M."/>
            <person name="Flicek P."/>
            <person name="Chen Y."/>
            <person name="Webber C."/>
            <person name="Hardison R."/>
            <person name="Nelson J."/>
            <person name="Hallsworth-Pepin K."/>
            <person name="Delehaunty K."/>
            <person name="Markovic C."/>
            <person name="Minx P."/>
            <person name="Feng Y."/>
            <person name="Kremitzki C."/>
            <person name="Mitreva M."/>
            <person name="Glasscock J."/>
            <person name="Wylie T."/>
            <person name="Wohldmann P."/>
            <person name="Thiru P."/>
            <person name="Nhan M.N."/>
            <person name="Pohl C.S."/>
            <person name="Smith S.M."/>
            <person name="Hou S."/>
            <person name="Nefedov M."/>
            <person name="de Jong P.J."/>
            <person name="Renfree M.B."/>
            <person name="Mardis E.R."/>
            <person name="Wilson R.K."/>
        </authorList>
    </citation>
    <scope>NUCLEOTIDE SEQUENCE [LARGE SCALE GENOMIC DNA]</scope>
    <source>
        <strain evidence="1 2">Glennie</strain>
    </source>
</reference>
<dbReference type="Ensembl" id="ENSOANT00000073363.1">
    <property type="protein sequence ID" value="ENSOANP00000050487.1"/>
    <property type="gene ID" value="ENSOANG00000036642.1"/>
</dbReference>
<name>A0A6I8P8E4_ORNAN</name>
<reference evidence="1" key="3">
    <citation type="submission" date="2025-09" db="UniProtKB">
        <authorList>
            <consortium name="Ensembl"/>
        </authorList>
    </citation>
    <scope>IDENTIFICATION</scope>
    <source>
        <strain evidence="1">Glennie</strain>
    </source>
</reference>
<dbReference type="GO" id="GO:0042721">
    <property type="term" value="C:TIM22 mitochondrial import inner membrane insertion complex"/>
    <property type="evidence" value="ECO:0000318"/>
    <property type="project" value="GO_Central"/>
</dbReference>